<dbReference type="EMBL" id="APCN01002487">
    <property type="status" value="NOT_ANNOTATED_CDS"/>
    <property type="molecule type" value="Genomic_DNA"/>
</dbReference>
<keyword evidence="3" id="KW-1185">Reference proteome</keyword>
<sequence>MARNPLLKFPAEGSENTNTHTHTHTHTHTDHRSLHAVNHKRCSIELKGTRKWCEIFNSHPSVRWESVLGRGKKRKVSSSLESSFSHFQYAKRVAIAMFVAKQRHEKSPASRRKHKSNQWFIINFSPASARTNTHTHMDLSTRFRLLWE</sequence>
<dbReference type="EnsemblMetazoa" id="AARA018535-RA">
    <property type="protein sequence ID" value="AARA018535-PA"/>
    <property type="gene ID" value="AARA018535"/>
</dbReference>
<evidence type="ECO:0000313" key="2">
    <source>
        <dbReference type="EnsemblMetazoa" id="AARA018535-PA"/>
    </source>
</evidence>
<protein>
    <submittedName>
        <fullName evidence="2">Uncharacterized protein</fullName>
    </submittedName>
</protein>
<organism evidence="2 3">
    <name type="scientific">Anopheles arabiensis</name>
    <name type="common">Mosquito</name>
    <dbReference type="NCBI Taxonomy" id="7173"/>
    <lineage>
        <taxon>Eukaryota</taxon>
        <taxon>Metazoa</taxon>
        <taxon>Ecdysozoa</taxon>
        <taxon>Arthropoda</taxon>
        <taxon>Hexapoda</taxon>
        <taxon>Insecta</taxon>
        <taxon>Pterygota</taxon>
        <taxon>Neoptera</taxon>
        <taxon>Endopterygota</taxon>
        <taxon>Diptera</taxon>
        <taxon>Nematocera</taxon>
        <taxon>Culicoidea</taxon>
        <taxon>Culicidae</taxon>
        <taxon>Anophelinae</taxon>
        <taxon>Anopheles</taxon>
    </lineage>
</organism>
<reference evidence="2" key="1">
    <citation type="submission" date="2022-08" db="UniProtKB">
        <authorList>
            <consortium name="EnsemblMetazoa"/>
        </authorList>
    </citation>
    <scope>IDENTIFICATION</scope>
    <source>
        <strain evidence="2">Dongola</strain>
    </source>
</reference>
<accession>A0A8W7MTE8</accession>
<evidence type="ECO:0000313" key="3">
    <source>
        <dbReference type="Proteomes" id="UP000075840"/>
    </source>
</evidence>
<dbReference type="AlphaFoldDB" id="A0A8W7MTE8"/>
<feature type="region of interest" description="Disordered" evidence="1">
    <location>
        <begin position="1"/>
        <end position="34"/>
    </location>
</feature>
<name>A0A8W7MTE8_ANOAR</name>
<dbReference type="Proteomes" id="UP000075840">
    <property type="component" value="Unassembled WGS sequence"/>
</dbReference>
<proteinExistence type="predicted"/>
<evidence type="ECO:0000256" key="1">
    <source>
        <dbReference type="SAM" id="MobiDB-lite"/>
    </source>
</evidence>